<dbReference type="Proteomes" id="UP001066276">
    <property type="component" value="Chromosome 1_2"/>
</dbReference>
<name>A0AAV7WEL1_PLEWA</name>
<accession>A0AAV7WEL1</accession>
<feature type="region of interest" description="Disordered" evidence="1">
    <location>
        <begin position="1"/>
        <end position="105"/>
    </location>
</feature>
<feature type="compositionally biased region" description="Basic and acidic residues" evidence="1">
    <location>
        <begin position="62"/>
        <end position="94"/>
    </location>
</feature>
<dbReference type="AlphaFoldDB" id="A0AAV7WEL1"/>
<feature type="compositionally biased region" description="Basic and acidic residues" evidence="1">
    <location>
        <begin position="16"/>
        <end position="26"/>
    </location>
</feature>
<comment type="caution">
    <text evidence="2">The sequence shown here is derived from an EMBL/GenBank/DDBJ whole genome shotgun (WGS) entry which is preliminary data.</text>
</comment>
<organism evidence="2 3">
    <name type="scientific">Pleurodeles waltl</name>
    <name type="common">Iberian ribbed newt</name>
    <dbReference type="NCBI Taxonomy" id="8319"/>
    <lineage>
        <taxon>Eukaryota</taxon>
        <taxon>Metazoa</taxon>
        <taxon>Chordata</taxon>
        <taxon>Craniata</taxon>
        <taxon>Vertebrata</taxon>
        <taxon>Euteleostomi</taxon>
        <taxon>Amphibia</taxon>
        <taxon>Batrachia</taxon>
        <taxon>Caudata</taxon>
        <taxon>Salamandroidea</taxon>
        <taxon>Salamandridae</taxon>
        <taxon>Pleurodelinae</taxon>
        <taxon>Pleurodeles</taxon>
    </lineage>
</organism>
<evidence type="ECO:0000313" key="2">
    <source>
        <dbReference type="EMBL" id="KAJ1210504.1"/>
    </source>
</evidence>
<gene>
    <name evidence="2" type="ORF">NDU88_005868</name>
</gene>
<evidence type="ECO:0000256" key="1">
    <source>
        <dbReference type="SAM" id="MobiDB-lite"/>
    </source>
</evidence>
<sequence length="105" mass="12165">MVRNQEVRGDPQAVEGEDHQDFHTKDPILPWDTDTELEGKASSPTCGRCRRVFPDDLNETDFIEKASEKGHRHDTDRAEPPRELKDHRKDETSRHAPRGAWHTQL</sequence>
<proteinExistence type="predicted"/>
<keyword evidence="3" id="KW-1185">Reference proteome</keyword>
<dbReference type="EMBL" id="JANPWB010000002">
    <property type="protein sequence ID" value="KAJ1210504.1"/>
    <property type="molecule type" value="Genomic_DNA"/>
</dbReference>
<protein>
    <submittedName>
        <fullName evidence="2">Uncharacterized protein</fullName>
    </submittedName>
</protein>
<reference evidence="2" key="1">
    <citation type="journal article" date="2022" name="bioRxiv">
        <title>Sequencing and chromosome-scale assembly of the giantPleurodeles waltlgenome.</title>
        <authorList>
            <person name="Brown T."/>
            <person name="Elewa A."/>
            <person name="Iarovenko S."/>
            <person name="Subramanian E."/>
            <person name="Araus A.J."/>
            <person name="Petzold A."/>
            <person name="Susuki M."/>
            <person name="Suzuki K.-i.T."/>
            <person name="Hayashi T."/>
            <person name="Toyoda A."/>
            <person name="Oliveira C."/>
            <person name="Osipova E."/>
            <person name="Leigh N.D."/>
            <person name="Simon A."/>
            <person name="Yun M.H."/>
        </authorList>
    </citation>
    <scope>NUCLEOTIDE SEQUENCE</scope>
    <source>
        <strain evidence="2">20211129_DDA</strain>
        <tissue evidence="2">Liver</tissue>
    </source>
</reference>
<evidence type="ECO:0000313" key="3">
    <source>
        <dbReference type="Proteomes" id="UP001066276"/>
    </source>
</evidence>